<dbReference type="OrthoDB" id="9150152at2"/>
<accession>A0A562VCI1</accession>
<evidence type="ECO:0000313" key="2">
    <source>
        <dbReference type="EMBL" id="TWJ15586.1"/>
    </source>
</evidence>
<dbReference type="AlphaFoldDB" id="A0A562VCI1"/>
<dbReference type="PANTHER" id="PTHR43102">
    <property type="entry name" value="SLR1143 PROTEIN"/>
    <property type="match status" value="1"/>
</dbReference>
<dbReference type="EMBL" id="VLLL01000005">
    <property type="protein sequence ID" value="TWJ15586.1"/>
    <property type="molecule type" value="Genomic_DNA"/>
</dbReference>
<keyword evidence="3" id="KW-1185">Reference proteome</keyword>
<dbReference type="PANTHER" id="PTHR43102:SF2">
    <property type="entry name" value="GAF DOMAIN-CONTAINING PROTEIN"/>
    <property type="match status" value="1"/>
</dbReference>
<dbReference type="InterPro" id="IPR029016">
    <property type="entry name" value="GAF-like_dom_sf"/>
</dbReference>
<protein>
    <submittedName>
        <fullName evidence="2">GAF domain-containing protein</fullName>
    </submittedName>
</protein>
<feature type="domain" description="GAF" evidence="1">
    <location>
        <begin position="32"/>
        <end position="178"/>
    </location>
</feature>
<evidence type="ECO:0000313" key="3">
    <source>
        <dbReference type="Proteomes" id="UP000321617"/>
    </source>
</evidence>
<dbReference type="SMART" id="SM00065">
    <property type="entry name" value="GAF"/>
    <property type="match status" value="1"/>
</dbReference>
<dbReference type="Gene3D" id="3.30.450.40">
    <property type="match status" value="1"/>
</dbReference>
<dbReference type="SUPFAM" id="SSF55781">
    <property type="entry name" value="GAF domain-like"/>
    <property type="match status" value="1"/>
</dbReference>
<evidence type="ECO:0000259" key="1">
    <source>
        <dbReference type="SMART" id="SM00065"/>
    </source>
</evidence>
<dbReference type="Pfam" id="PF01590">
    <property type="entry name" value="GAF"/>
    <property type="match status" value="1"/>
</dbReference>
<proteinExistence type="predicted"/>
<reference evidence="2 3" key="1">
    <citation type="journal article" date="2013" name="Stand. Genomic Sci.">
        <title>Genomic Encyclopedia of Type Strains, Phase I: The one thousand microbial genomes (KMG-I) project.</title>
        <authorList>
            <person name="Kyrpides N.C."/>
            <person name="Woyke T."/>
            <person name="Eisen J.A."/>
            <person name="Garrity G."/>
            <person name="Lilburn T.G."/>
            <person name="Beck B.J."/>
            <person name="Whitman W.B."/>
            <person name="Hugenholtz P."/>
            <person name="Klenk H.P."/>
        </authorList>
    </citation>
    <scope>NUCLEOTIDE SEQUENCE [LARGE SCALE GENOMIC DNA]</scope>
    <source>
        <strain evidence="2 3">DSM 45044</strain>
    </source>
</reference>
<gene>
    <name evidence="2" type="ORF">LX16_1297</name>
</gene>
<organism evidence="2 3">
    <name type="scientific">Stackebrandtia albiflava</name>
    <dbReference type="NCBI Taxonomy" id="406432"/>
    <lineage>
        <taxon>Bacteria</taxon>
        <taxon>Bacillati</taxon>
        <taxon>Actinomycetota</taxon>
        <taxon>Actinomycetes</taxon>
        <taxon>Glycomycetales</taxon>
        <taxon>Glycomycetaceae</taxon>
        <taxon>Stackebrandtia</taxon>
    </lineage>
</organism>
<name>A0A562VCI1_9ACTN</name>
<sequence length="184" mass="20313">MTYEDERLLMTPTDHEMGARMERFRQLGIGDRPDVVFDDFAHRLAQITGAPYAMVNFIGEEQYFAGLHAPEPQAAAMSQDGVVAGPGRVMAKDHGYCPHVVKRRKALPLEDVCAYPRFAGNPVMDELGIRAYLGAPLIDHTGTVLGTVCVVDTEPHDWGREGLQRIKAIAADVVAEINRRDGVR</sequence>
<dbReference type="Proteomes" id="UP000321617">
    <property type="component" value="Unassembled WGS sequence"/>
</dbReference>
<comment type="caution">
    <text evidence="2">The sequence shown here is derived from an EMBL/GenBank/DDBJ whole genome shotgun (WGS) entry which is preliminary data.</text>
</comment>
<dbReference type="RefSeq" id="WP_147134513.1">
    <property type="nucleotide sequence ID" value="NZ_BAABIJ010000001.1"/>
</dbReference>
<dbReference type="InterPro" id="IPR003018">
    <property type="entry name" value="GAF"/>
</dbReference>